<dbReference type="PANTHER" id="PTHR43316">
    <property type="entry name" value="HYDROLASE, HALOACID DELAHOGENASE-RELATED"/>
    <property type="match status" value="1"/>
</dbReference>
<proteinExistence type="predicted"/>
<dbReference type="Pfam" id="PF00702">
    <property type="entry name" value="Hydrolase"/>
    <property type="match status" value="1"/>
</dbReference>
<dbReference type="InterPro" id="IPR023198">
    <property type="entry name" value="PGP-like_dom2"/>
</dbReference>
<dbReference type="Gene3D" id="3.40.50.1000">
    <property type="entry name" value="HAD superfamily/HAD-like"/>
    <property type="match status" value="1"/>
</dbReference>
<evidence type="ECO:0000313" key="3">
    <source>
        <dbReference type="Proteomes" id="UP000603141"/>
    </source>
</evidence>
<gene>
    <name evidence="2" type="ORF">JIN85_16430</name>
</gene>
<dbReference type="InterPro" id="IPR051540">
    <property type="entry name" value="S-2-haloacid_dehalogenase"/>
</dbReference>
<keyword evidence="1 2" id="KW-0378">Hydrolase</keyword>
<protein>
    <submittedName>
        <fullName evidence="2">HAD family hydrolase</fullName>
    </submittedName>
</protein>
<dbReference type="PANTHER" id="PTHR43316:SF8">
    <property type="entry name" value="HAD FAMILY HYDROLASE"/>
    <property type="match status" value="1"/>
</dbReference>
<organism evidence="2 3">
    <name type="scientific">Luteolibacter pohnpeiensis</name>
    <dbReference type="NCBI Taxonomy" id="454153"/>
    <lineage>
        <taxon>Bacteria</taxon>
        <taxon>Pseudomonadati</taxon>
        <taxon>Verrucomicrobiota</taxon>
        <taxon>Verrucomicrobiia</taxon>
        <taxon>Verrucomicrobiales</taxon>
        <taxon>Verrucomicrobiaceae</taxon>
        <taxon>Luteolibacter</taxon>
    </lineage>
</organism>
<reference evidence="2" key="1">
    <citation type="submission" date="2021-01" db="EMBL/GenBank/DDBJ databases">
        <title>Modified the classification status of verrucomicrobia.</title>
        <authorList>
            <person name="Feng X."/>
        </authorList>
    </citation>
    <scope>NUCLEOTIDE SEQUENCE</scope>
    <source>
        <strain evidence="2">KCTC 22041</strain>
    </source>
</reference>
<dbReference type="CDD" id="cd07515">
    <property type="entry name" value="HAD-like"/>
    <property type="match status" value="1"/>
</dbReference>
<accession>A0A934S8Z5</accession>
<dbReference type="Gene3D" id="1.10.150.240">
    <property type="entry name" value="Putative phosphatase, domain 2"/>
    <property type="match status" value="1"/>
</dbReference>
<dbReference type="RefSeq" id="WP_200272759.1">
    <property type="nucleotide sequence ID" value="NZ_JAENIJ010000032.1"/>
</dbReference>
<dbReference type="AlphaFoldDB" id="A0A934S8Z5"/>
<dbReference type="SFLD" id="SFLDS00003">
    <property type="entry name" value="Haloacid_Dehalogenase"/>
    <property type="match status" value="1"/>
</dbReference>
<evidence type="ECO:0000256" key="1">
    <source>
        <dbReference type="ARBA" id="ARBA00022801"/>
    </source>
</evidence>
<dbReference type="SUPFAM" id="SSF56784">
    <property type="entry name" value="HAD-like"/>
    <property type="match status" value="1"/>
</dbReference>
<comment type="caution">
    <text evidence="2">The sequence shown here is derived from an EMBL/GenBank/DDBJ whole genome shotgun (WGS) entry which is preliminary data.</text>
</comment>
<dbReference type="Proteomes" id="UP000603141">
    <property type="component" value="Unassembled WGS sequence"/>
</dbReference>
<dbReference type="SFLD" id="SFLDG01129">
    <property type="entry name" value="C1.5:_HAD__Beta-PGM__Phosphata"/>
    <property type="match status" value="1"/>
</dbReference>
<evidence type="ECO:0000313" key="2">
    <source>
        <dbReference type="EMBL" id="MBK1884008.1"/>
    </source>
</evidence>
<dbReference type="EMBL" id="JAENIJ010000032">
    <property type="protein sequence ID" value="MBK1884008.1"/>
    <property type="molecule type" value="Genomic_DNA"/>
</dbReference>
<dbReference type="InterPro" id="IPR023214">
    <property type="entry name" value="HAD_sf"/>
</dbReference>
<dbReference type="GO" id="GO:0016787">
    <property type="term" value="F:hydrolase activity"/>
    <property type="evidence" value="ECO:0007669"/>
    <property type="project" value="UniProtKB-KW"/>
</dbReference>
<keyword evidence="3" id="KW-1185">Reference proteome</keyword>
<dbReference type="InterPro" id="IPR036412">
    <property type="entry name" value="HAD-like_sf"/>
</dbReference>
<name>A0A934S8Z5_9BACT</name>
<sequence>MAATALSIAFDADDTLWHNQPIFERSYEKFRSLLSRFHEPTAASDTLIRNEMRNFDLYGYGIKGFTLSAIETAIQLSDGAISADEIRQLLDAAKEMLAHPVELIEGVEEVLKQLSADHRLLVVTKGDLRDQERKLEQSGLLGYFQQIEIVSEKDVASYRRICERHEIDPAQFLMVGNSLKSDILPVLELGGRGVHIPYHITWAAEQVDEPAAVPGRLFKIAEMHELPKLVQLLTTA</sequence>